<evidence type="ECO:0000313" key="10">
    <source>
        <dbReference type="Proteomes" id="UP000035489"/>
    </source>
</evidence>
<evidence type="ECO:0000259" key="7">
    <source>
        <dbReference type="Pfam" id="PF06429"/>
    </source>
</evidence>
<keyword evidence="9" id="KW-0966">Cell projection</keyword>
<dbReference type="Pfam" id="PF06429">
    <property type="entry name" value="Flg_bbr_C"/>
    <property type="match status" value="1"/>
</dbReference>
<dbReference type="PATRIC" id="fig|1225564.3.peg.942"/>
<sequence length="482" mass="50864">MSLSVAYNTARSSLQASQSQMAIVSRNTAGASDPAYSRKIGALVTTGGAARVTVLRASDRALLNKMLETTSDAATQKSLLEGLQRLSQTIGDPELDESPAARIGALNNALKQYANAPDDTVLARGFVKTASDLATSLNQATSSINAIRQETQVQIADSVSRINDILAKFKIANDEVVSGTALGRDVTDALDTRDSLIAQLSEEIGITVVPRTDNDIAIYTDSGVALFDRLPRSVRYESTALAAGKPGGAILIDEIPVTGSSSPMPLNSGNLVGLVKLRDNAAVQYQKQLDELARGLIEAFAEYDKTGAGKPNLAGVFTYSGGPNIPTMAPAGLAGLIQVDDRVDPSKGGKFEKIRDGGINGADYTYGDGTASFSTRLHQLVKAVQADRAFDPSLGLGDKMSLQDFASSSAGWLEAERKSASQQVDYQETLLAQASEALSNATDVNMDDETALMLQLEKTYSASAKLMSVIDQMLKTLLNSVG</sequence>
<dbReference type="InterPro" id="IPR053927">
    <property type="entry name" value="FlgK_helical"/>
</dbReference>
<evidence type="ECO:0000256" key="3">
    <source>
        <dbReference type="ARBA" id="ARBA00009677"/>
    </source>
</evidence>
<accession>A0A0H1RGY9</accession>
<evidence type="ECO:0000313" key="9">
    <source>
        <dbReference type="EMBL" id="KLK94319.1"/>
    </source>
</evidence>
<feature type="domain" description="Flagellar basal-body/hook protein C-terminal" evidence="7">
    <location>
        <begin position="442"/>
        <end position="479"/>
    </location>
</feature>
<evidence type="ECO:0000256" key="6">
    <source>
        <dbReference type="ARBA" id="ARBA00023143"/>
    </source>
</evidence>
<keyword evidence="5" id="KW-0964">Secreted</keyword>
<comment type="similarity">
    <text evidence="3">Belongs to the flagella basal body rod proteins family.</text>
</comment>
<dbReference type="GO" id="GO:0009424">
    <property type="term" value="C:bacterial-type flagellum hook"/>
    <property type="evidence" value="ECO:0007669"/>
    <property type="project" value="InterPro"/>
</dbReference>
<gene>
    <name evidence="9" type="ORF">AA309_03490</name>
</gene>
<dbReference type="NCBIfam" id="TIGR02492">
    <property type="entry name" value="flgK_ends"/>
    <property type="match status" value="1"/>
</dbReference>
<dbReference type="Pfam" id="PF22638">
    <property type="entry name" value="FlgK_D1"/>
    <property type="match status" value="1"/>
</dbReference>
<dbReference type="SUPFAM" id="SSF64518">
    <property type="entry name" value="Phase 1 flagellin"/>
    <property type="match status" value="1"/>
</dbReference>
<feature type="domain" description="Flagellar hook-associated protein FlgK helical" evidence="8">
    <location>
        <begin position="98"/>
        <end position="309"/>
    </location>
</feature>
<evidence type="ECO:0000256" key="1">
    <source>
        <dbReference type="ARBA" id="ARBA00004365"/>
    </source>
</evidence>
<comment type="subcellular location">
    <subcellularLocation>
        <location evidence="1">Bacterial flagellum</location>
    </subcellularLocation>
    <subcellularLocation>
        <location evidence="2">Secreted</location>
    </subcellularLocation>
</comment>
<dbReference type="STRING" id="1225564.AA309_03490"/>
<dbReference type="GO" id="GO:0005576">
    <property type="term" value="C:extracellular region"/>
    <property type="evidence" value="ECO:0007669"/>
    <property type="project" value="UniProtKB-SubCell"/>
</dbReference>
<evidence type="ECO:0000256" key="2">
    <source>
        <dbReference type="ARBA" id="ARBA00004613"/>
    </source>
</evidence>
<dbReference type="RefSeq" id="WP_047187609.1">
    <property type="nucleotide sequence ID" value="NZ_LCYG01000014.1"/>
</dbReference>
<name>A0A0H1RGY9_9HYPH</name>
<reference evidence="9 10" key="1">
    <citation type="submission" date="2015-05" db="EMBL/GenBank/DDBJ databases">
        <title>Draft genome sequence of Microvirga vignae strain BR3299, a novel nitrogen fixing bacteria isolated from Brazil semi-aired region.</title>
        <authorList>
            <person name="Zilli J.E."/>
            <person name="Passos S.R."/>
            <person name="Leite J."/>
            <person name="Baldani J.I."/>
            <person name="Xavier G.R."/>
            <person name="Rumjaneck N.G."/>
            <person name="Simoes-Araujo J.L."/>
        </authorList>
    </citation>
    <scope>NUCLEOTIDE SEQUENCE [LARGE SCALE GENOMIC DNA]</scope>
    <source>
        <strain evidence="9 10">BR3299</strain>
    </source>
</reference>
<dbReference type="InterPro" id="IPR010930">
    <property type="entry name" value="Flg_bb/hook_C_dom"/>
</dbReference>
<evidence type="ECO:0000256" key="5">
    <source>
        <dbReference type="ARBA" id="ARBA00022525"/>
    </source>
</evidence>
<dbReference type="GO" id="GO:0044780">
    <property type="term" value="P:bacterial-type flagellum assembly"/>
    <property type="evidence" value="ECO:0007669"/>
    <property type="project" value="InterPro"/>
</dbReference>
<evidence type="ECO:0000259" key="8">
    <source>
        <dbReference type="Pfam" id="PF22638"/>
    </source>
</evidence>
<proteinExistence type="inferred from homology"/>
<dbReference type="AlphaFoldDB" id="A0A0H1RGY9"/>
<dbReference type="EMBL" id="LCYG01000014">
    <property type="protein sequence ID" value="KLK94319.1"/>
    <property type="molecule type" value="Genomic_DNA"/>
</dbReference>
<protein>
    <recommendedName>
        <fullName evidence="4">Flagellar hook-associated protein 1</fullName>
    </recommendedName>
</protein>
<organism evidence="9 10">
    <name type="scientific">Microvirga vignae</name>
    <dbReference type="NCBI Taxonomy" id="1225564"/>
    <lineage>
        <taxon>Bacteria</taxon>
        <taxon>Pseudomonadati</taxon>
        <taxon>Pseudomonadota</taxon>
        <taxon>Alphaproteobacteria</taxon>
        <taxon>Hyphomicrobiales</taxon>
        <taxon>Methylobacteriaceae</taxon>
        <taxon>Microvirga</taxon>
    </lineage>
</organism>
<dbReference type="GO" id="GO:0005198">
    <property type="term" value="F:structural molecule activity"/>
    <property type="evidence" value="ECO:0007669"/>
    <property type="project" value="InterPro"/>
</dbReference>
<comment type="caution">
    <text evidence="9">The sequence shown here is derived from an EMBL/GenBank/DDBJ whole genome shotgun (WGS) entry which is preliminary data.</text>
</comment>
<dbReference type="InterPro" id="IPR002371">
    <property type="entry name" value="FlgK"/>
</dbReference>
<dbReference type="PANTHER" id="PTHR30033:SF1">
    <property type="entry name" value="FLAGELLAR HOOK-ASSOCIATED PROTEIN 1"/>
    <property type="match status" value="1"/>
</dbReference>
<keyword evidence="10" id="KW-1185">Reference proteome</keyword>
<evidence type="ECO:0000256" key="4">
    <source>
        <dbReference type="ARBA" id="ARBA00016244"/>
    </source>
</evidence>
<dbReference type="OrthoDB" id="7181295at2"/>
<dbReference type="Proteomes" id="UP000035489">
    <property type="component" value="Unassembled WGS sequence"/>
</dbReference>
<keyword evidence="9" id="KW-0282">Flagellum</keyword>
<keyword evidence="6" id="KW-0975">Bacterial flagellum</keyword>
<dbReference type="PANTHER" id="PTHR30033">
    <property type="entry name" value="FLAGELLAR HOOK-ASSOCIATED PROTEIN 1"/>
    <property type="match status" value="1"/>
</dbReference>
<keyword evidence="9" id="KW-0969">Cilium</keyword>